<dbReference type="Pfam" id="PF00239">
    <property type="entry name" value="Resolvase"/>
    <property type="match status" value="1"/>
</dbReference>
<dbReference type="AlphaFoldDB" id="A0A2P8CUT5"/>
<evidence type="ECO:0000313" key="2">
    <source>
        <dbReference type="EMBL" id="PSK88718.1"/>
    </source>
</evidence>
<dbReference type="Gene3D" id="3.40.50.1390">
    <property type="entry name" value="Resolvase, N-terminal catalytic domain"/>
    <property type="match status" value="1"/>
</dbReference>
<reference evidence="2 3" key="1">
    <citation type="submission" date="2018-03" db="EMBL/GenBank/DDBJ databases">
        <title>Genomic Encyclopedia of Archaeal and Bacterial Type Strains, Phase II (KMG-II): from individual species to whole genera.</title>
        <authorList>
            <person name="Goeker M."/>
        </authorList>
    </citation>
    <scope>NUCLEOTIDE SEQUENCE [LARGE SCALE GENOMIC DNA]</scope>
    <source>
        <strain evidence="2 3">DSM 45312</strain>
    </source>
</reference>
<sequence length="403" mass="44735">MPSGFPPPIDLTSLPGFARTDVRTPHITVFLGRVSTKDNQDPCSSIPGQAATCRPRLDDGEAFAGHYWDVESGYLGLDKRSLGDEAFYRQLGVPLPRDGGLTELLEAARAGHITRVLCERSDRCARDMLAVLTVEDLLAEAGAELVYANEPTIESSRGRLSSGHLRMRRGGQVEAEVFKVTMGEMSERGQIQHAVQGYNHGTPPYPYITRIDPDAPVRADRFLRRPKRRLALHPDPRRFDTMVEMSRLRRAERAADAEIVNLFASDPGAHPIDTQWTHQRVAGLLANPKLTGHQVWGRKTARGTRLRPIEEWIWSPHPTHPAVLTIEEWAEAQTITAQMRASRRDGMARVRDAASAQGMGVQVIRSNDRHVVYGVGPHQFVVRRGALDDATAEQVISHLRAAA</sequence>
<evidence type="ECO:0000313" key="3">
    <source>
        <dbReference type="Proteomes" id="UP000240542"/>
    </source>
</evidence>
<dbReference type="Proteomes" id="UP000240542">
    <property type="component" value="Unassembled WGS sequence"/>
</dbReference>
<dbReference type="SUPFAM" id="SSF53041">
    <property type="entry name" value="Resolvase-like"/>
    <property type="match status" value="1"/>
</dbReference>
<keyword evidence="3" id="KW-1185">Reference proteome</keyword>
<dbReference type="InterPro" id="IPR006119">
    <property type="entry name" value="Resolv_N"/>
</dbReference>
<dbReference type="RefSeq" id="WP_106586377.1">
    <property type="nucleotide sequence ID" value="NZ_PYGA01000029.1"/>
</dbReference>
<organism evidence="2 3">
    <name type="scientific">Murinocardiopsis flavida</name>
    <dbReference type="NCBI Taxonomy" id="645275"/>
    <lineage>
        <taxon>Bacteria</taxon>
        <taxon>Bacillati</taxon>
        <taxon>Actinomycetota</taxon>
        <taxon>Actinomycetes</taxon>
        <taxon>Streptosporangiales</taxon>
        <taxon>Nocardiopsidaceae</taxon>
        <taxon>Murinocardiopsis</taxon>
    </lineage>
</organism>
<proteinExistence type="predicted"/>
<name>A0A2P8CUT5_9ACTN</name>
<feature type="domain" description="Resolvase/invertase-type recombinase catalytic" evidence="1">
    <location>
        <begin position="28"/>
        <end position="173"/>
    </location>
</feature>
<dbReference type="OrthoDB" id="9785707at2"/>
<dbReference type="PANTHER" id="PTHR30461:SF23">
    <property type="entry name" value="DNA RECOMBINASE-RELATED"/>
    <property type="match status" value="1"/>
</dbReference>
<dbReference type="SMART" id="SM00857">
    <property type="entry name" value="Resolvase"/>
    <property type="match status" value="1"/>
</dbReference>
<dbReference type="Gene3D" id="3.90.1750.20">
    <property type="entry name" value="Putative Large Serine Recombinase, Chain B, Domain 2"/>
    <property type="match status" value="1"/>
</dbReference>
<protein>
    <submittedName>
        <fullName evidence="2">Resolvase-like protein</fullName>
    </submittedName>
</protein>
<comment type="caution">
    <text evidence="2">The sequence shown here is derived from an EMBL/GenBank/DDBJ whole genome shotgun (WGS) entry which is preliminary data.</text>
</comment>
<accession>A0A2P8CUT5</accession>
<dbReference type="InterPro" id="IPR036162">
    <property type="entry name" value="Resolvase-like_N_sf"/>
</dbReference>
<dbReference type="InterPro" id="IPR038109">
    <property type="entry name" value="DNA_bind_recomb_sf"/>
</dbReference>
<dbReference type="InterPro" id="IPR011109">
    <property type="entry name" value="DNA_bind_recombinase_dom"/>
</dbReference>
<dbReference type="GO" id="GO:0003677">
    <property type="term" value="F:DNA binding"/>
    <property type="evidence" value="ECO:0007669"/>
    <property type="project" value="InterPro"/>
</dbReference>
<dbReference type="EMBL" id="PYGA01000029">
    <property type="protein sequence ID" value="PSK88718.1"/>
    <property type="molecule type" value="Genomic_DNA"/>
</dbReference>
<evidence type="ECO:0000259" key="1">
    <source>
        <dbReference type="SMART" id="SM00857"/>
    </source>
</evidence>
<dbReference type="GO" id="GO:0000150">
    <property type="term" value="F:DNA strand exchange activity"/>
    <property type="evidence" value="ECO:0007669"/>
    <property type="project" value="InterPro"/>
</dbReference>
<dbReference type="Pfam" id="PF07508">
    <property type="entry name" value="Recombinase"/>
    <property type="match status" value="1"/>
</dbReference>
<dbReference type="InterPro" id="IPR050639">
    <property type="entry name" value="SSR_resolvase"/>
</dbReference>
<dbReference type="PANTHER" id="PTHR30461">
    <property type="entry name" value="DNA-INVERTASE FROM LAMBDOID PROPHAGE"/>
    <property type="match status" value="1"/>
</dbReference>
<gene>
    <name evidence="2" type="ORF">CLV63_1294</name>
</gene>